<dbReference type="EMBL" id="CP078093">
    <property type="protein sequence ID" value="QXM06562.1"/>
    <property type="molecule type" value="Genomic_DNA"/>
</dbReference>
<reference evidence="3" key="1">
    <citation type="submission" date="2021-07" db="EMBL/GenBank/DDBJ databases">
        <title>Complete genome sequence of Crassaminicella sp. 143-21, isolated from a deep-sea hydrothermal vent.</title>
        <authorList>
            <person name="Li X."/>
        </authorList>
    </citation>
    <scope>NUCLEOTIDE SEQUENCE</scope>
    <source>
        <strain evidence="3">143-21</strain>
    </source>
</reference>
<evidence type="ECO:0000313" key="4">
    <source>
        <dbReference type="Proteomes" id="UP000886818"/>
    </source>
</evidence>
<dbReference type="SMART" id="SM00448">
    <property type="entry name" value="REC"/>
    <property type="match status" value="1"/>
</dbReference>
<dbReference type="InterPro" id="IPR001789">
    <property type="entry name" value="Sig_transdc_resp-reg_receiver"/>
</dbReference>
<dbReference type="CDD" id="cd00156">
    <property type="entry name" value="REC"/>
    <property type="match status" value="1"/>
</dbReference>
<accession>A0ABX8RE38</accession>
<dbReference type="InterPro" id="IPR018745">
    <property type="entry name" value="MpsC"/>
</dbReference>
<dbReference type="InterPro" id="IPR052048">
    <property type="entry name" value="ST_Response_Regulator"/>
</dbReference>
<sequence>MEKVNILQNIKVLYVEDEPITRNQVFRFLKKRVGKVILAENGEDGIRKFIEYEPDVIITDLVMPDMSGIEMMKKIRNDGNKCPFVITSALSDSQTILETVDLKIEKYLIKPIDVDALMNTLKDIVIEEVEYNKNILVVDHEFILTADKKSELELQIRNLYSKHLKSVTGKGAKLIQAFIKGKEIEILSKENLTVIEENLLRVGQNFKFIEIIRKTIYENTKLDIEKQISELMNRNVVVKSIEICPKEKYERIVLNIID</sequence>
<proteinExistence type="predicted"/>
<name>A0ABX8RE38_9CLOT</name>
<dbReference type="Proteomes" id="UP000886818">
    <property type="component" value="Chromosome"/>
</dbReference>
<feature type="domain" description="Response regulatory" evidence="2">
    <location>
        <begin position="11"/>
        <end position="125"/>
    </location>
</feature>
<dbReference type="PANTHER" id="PTHR43228">
    <property type="entry name" value="TWO-COMPONENT RESPONSE REGULATOR"/>
    <property type="match status" value="1"/>
</dbReference>
<keyword evidence="1" id="KW-0597">Phosphoprotein</keyword>
<gene>
    <name evidence="3" type="ORF">KVH43_02090</name>
</gene>
<evidence type="ECO:0000259" key="2">
    <source>
        <dbReference type="PROSITE" id="PS50110"/>
    </source>
</evidence>
<organism evidence="3 4">
    <name type="scientific">Crassaminicella indica</name>
    <dbReference type="NCBI Taxonomy" id="2855394"/>
    <lineage>
        <taxon>Bacteria</taxon>
        <taxon>Bacillati</taxon>
        <taxon>Bacillota</taxon>
        <taxon>Clostridia</taxon>
        <taxon>Eubacteriales</taxon>
        <taxon>Clostridiaceae</taxon>
        <taxon>Crassaminicella</taxon>
    </lineage>
</organism>
<dbReference type="RefSeq" id="WP_218283258.1">
    <property type="nucleotide sequence ID" value="NZ_CP078093.1"/>
</dbReference>
<feature type="modified residue" description="4-aspartylphosphate" evidence="1">
    <location>
        <position position="60"/>
    </location>
</feature>
<dbReference type="PROSITE" id="PS50110">
    <property type="entry name" value="RESPONSE_REGULATORY"/>
    <property type="match status" value="1"/>
</dbReference>
<protein>
    <submittedName>
        <fullName evidence="3">Response regulator</fullName>
    </submittedName>
</protein>
<keyword evidence="4" id="KW-1185">Reference proteome</keyword>
<evidence type="ECO:0000313" key="3">
    <source>
        <dbReference type="EMBL" id="QXM06562.1"/>
    </source>
</evidence>
<dbReference type="Pfam" id="PF10057">
    <property type="entry name" value="MpsC"/>
    <property type="match status" value="1"/>
</dbReference>
<dbReference type="Pfam" id="PF00072">
    <property type="entry name" value="Response_reg"/>
    <property type="match status" value="1"/>
</dbReference>
<evidence type="ECO:0000256" key="1">
    <source>
        <dbReference type="PROSITE-ProRule" id="PRU00169"/>
    </source>
</evidence>
<dbReference type="PANTHER" id="PTHR43228:SF1">
    <property type="entry name" value="TWO-COMPONENT RESPONSE REGULATOR ARR22"/>
    <property type="match status" value="1"/>
</dbReference>